<organism evidence="2 3">
    <name type="scientific">Lactobacillus crispatus</name>
    <dbReference type="NCBI Taxonomy" id="47770"/>
    <lineage>
        <taxon>Bacteria</taxon>
        <taxon>Bacillati</taxon>
        <taxon>Bacillota</taxon>
        <taxon>Bacilli</taxon>
        <taxon>Lactobacillales</taxon>
        <taxon>Lactobacillaceae</taxon>
        <taxon>Lactobacillus</taxon>
    </lineage>
</organism>
<dbReference type="InterPro" id="IPR019261">
    <property type="entry name" value="PARG_cat_microbial"/>
</dbReference>
<dbReference type="InterPro" id="IPR043472">
    <property type="entry name" value="Macro_dom-like"/>
</dbReference>
<dbReference type="Pfam" id="PF10021">
    <property type="entry name" value="PARG_cat_microb"/>
    <property type="match status" value="1"/>
</dbReference>
<dbReference type="PIRSF" id="PIRSF014899">
    <property type="entry name" value="UCP014899"/>
    <property type="match status" value="1"/>
</dbReference>
<dbReference type="EMBL" id="CP047415">
    <property type="protein sequence ID" value="QLL73538.1"/>
    <property type="molecule type" value="Genomic_DNA"/>
</dbReference>
<sequence length="257" mass="28389">MQRNNGSINRANAEKHEALIEKLFKHQIQDSIEASKIYSADSFSDDSEINAEEKADQLVWSCTSDQAAIKAFKNYKGKKIAVLNFASYKNPGGGYLNGAMAQEEALCGVSNLYPIITSFTDYYAWNKQHLNDNLYTDRAIYTPDVLWGTSTRPSAKTDVITCAAPNKSAARGKAKGMANDAMIERMKFVKKIAEDQQVNVLILGAWGAGVFGFNAKEVAKMWQEAFDTPTSISTVIYAVIPGRKNKDVVADFKDIFA</sequence>
<dbReference type="Proteomes" id="UP000510660">
    <property type="component" value="Chromosome"/>
</dbReference>
<evidence type="ECO:0000313" key="2">
    <source>
        <dbReference type="EMBL" id="QLL73538.1"/>
    </source>
</evidence>
<accession>A0A7H9E7C7</accession>
<dbReference type="AlphaFoldDB" id="A0A7H9E7C7"/>
<feature type="domain" description="Microbial-type PARG catalytic" evidence="1">
    <location>
        <begin position="24"/>
        <end position="146"/>
    </location>
</feature>
<reference evidence="2 3" key="1">
    <citation type="submission" date="2020-01" db="EMBL/GenBank/DDBJ databases">
        <title>Complete and circular genome sequences of six lactobacillus isolates from horses.</title>
        <authorList>
            <person name="Hassan H.M."/>
        </authorList>
    </citation>
    <scope>NUCLEOTIDE SEQUENCE [LARGE SCALE GENOMIC DNA]</scope>
    <source>
        <strain evidence="2 3">1D</strain>
    </source>
</reference>
<dbReference type="SUPFAM" id="SSF52949">
    <property type="entry name" value="Macro domain-like"/>
    <property type="match status" value="1"/>
</dbReference>
<dbReference type="PANTHER" id="PTHR35596:SF1">
    <property type="entry name" value="MICROBIAL-TYPE PARG CATALYTIC DOMAIN-CONTAINING PROTEIN"/>
    <property type="match status" value="1"/>
</dbReference>
<dbReference type="InterPro" id="IPR012664">
    <property type="entry name" value="CHP02452"/>
</dbReference>
<gene>
    <name evidence="2" type="ORF">GTO85_03720</name>
</gene>
<dbReference type="NCBIfam" id="TIGR02452">
    <property type="entry name" value="TIGR02452 family protein"/>
    <property type="match status" value="1"/>
</dbReference>
<evidence type="ECO:0000259" key="1">
    <source>
        <dbReference type="Pfam" id="PF10021"/>
    </source>
</evidence>
<proteinExistence type="predicted"/>
<evidence type="ECO:0000313" key="3">
    <source>
        <dbReference type="Proteomes" id="UP000510660"/>
    </source>
</evidence>
<protein>
    <submittedName>
        <fullName evidence="2">TIGR02452 family protein</fullName>
    </submittedName>
</protein>
<dbReference type="RefSeq" id="WP_180861847.1">
    <property type="nucleotide sequence ID" value="NZ_CP047415.1"/>
</dbReference>
<name>A0A7H9E7C7_9LACO</name>
<dbReference type="PANTHER" id="PTHR35596">
    <property type="entry name" value="DUF2263 DOMAIN-CONTAINING PROTEIN"/>
    <property type="match status" value="1"/>
</dbReference>
<dbReference type="Gene3D" id="3.40.220.10">
    <property type="entry name" value="Leucine Aminopeptidase, subunit E, domain 1"/>
    <property type="match status" value="1"/>
</dbReference>